<dbReference type="PROSITE" id="PS00198">
    <property type="entry name" value="4FE4S_FER_1"/>
    <property type="match status" value="1"/>
</dbReference>
<evidence type="ECO:0000313" key="7">
    <source>
        <dbReference type="EMBL" id="CAB4559586.1"/>
    </source>
</evidence>
<evidence type="ECO:0000256" key="2">
    <source>
        <dbReference type="ARBA" id="ARBA00022723"/>
    </source>
</evidence>
<organism evidence="7">
    <name type="scientific">freshwater metagenome</name>
    <dbReference type="NCBI Taxonomy" id="449393"/>
    <lineage>
        <taxon>unclassified sequences</taxon>
        <taxon>metagenomes</taxon>
        <taxon>ecological metagenomes</taxon>
    </lineage>
</organism>
<dbReference type="SUPFAM" id="SSF54862">
    <property type="entry name" value="4Fe-4S ferredoxins"/>
    <property type="match status" value="1"/>
</dbReference>
<evidence type="ECO:0000256" key="3">
    <source>
        <dbReference type="ARBA" id="ARBA00022737"/>
    </source>
</evidence>
<evidence type="ECO:0000256" key="4">
    <source>
        <dbReference type="ARBA" id="ARBA00023004"/>
    </source>
</evidence>
<name>A0A6J6D8H3_9ZZZZ</name>
<dbReference type="Pfam" id="PF02754">
    <property type="entry name" value="CCG"/>
    <property type="match status" value="2"/>
</dbReference>
<accession>A0A6J6D8H3</accession>
<reference evidence="7" key="1">
    <citation type="submission" date="2020-05" db="EMBL/GenBank/DDBJ databases">
        <authorList>
            <person name="Chiriac C."/>
            <person name="Salcher M."/>
            <person name="Ghai R."/>
            <person name="Kavagutti S V."/>
        </authorList>
    </citation>
    <scope>NUCLEOTIDE SEQUENCE</scope>
</reference>
<dbReference type="Pfam" id="PF13534">
    <property type="entry name" value="Fer4_17"/>
    <property type="match status" value="1"/>
</dbReference>
<dbReference type="GO" id="GO:0051539">
    <property type="term" value="F:4 iron, 4 sulfur cluster binding"/>
    <property type="evidence" value="ECO:0007669"/>
    <property type="project" value="UniProtKB-KW"/>
</dbReference>
<gene>
    <name evidence="7" type="ORF">UFOPK1619_00300</name>
</gene>
<keyword evidence="5" id="KW-0411">Iron-sulfur</keyword>
<evidence type="ECO:0000256" key="5">
    <source>
        <dbReference type="ARBA" id="ARBA00023014"/>
    </source>
</evidence>
<feature type="domain" description="Cysteine-rich" evidence="6">
    <location>
        <begin position="330"/>
        <end position="403"/>
    </location>
</feature>
<proteinExistence type="predicted"/>
<dbReference type="Gene3D" id="3.30.70.20">
    <property type="match status" value="1"/>
</dbReference>
<dbReference type="PANTHER" id="PTHR32479">
    <property type="entry name" value="GLYCOLATE OXIDASE IRON-SULFUR SUBUNIT"/>
    <property type="match status" value="1"/>
</dbReference>
<dbReference type="InterPro" id="IPR004017">
    <property type="entry name" value="Cys_rich_dom"/>
</dbReference>
<keyword evidence="4" id="KW-0408">Iron</keyword>
<feature type="domain" description="Cysteine-rich" evidence="6">
    <location>
        <begin position="195"/>
        <end position="279"/>
    </location>
</feature>
<dbReference type="GO" id="GO:0016491">
    <property type="term" value="F:oxidoreductase activity"/>
    <property type="evidence" value="ECO:0007669"/>
    <property type="project" value="UniProtKB-ARBA"/>
</dbReference>
<evidence type="ECO:0000259" key="6">
    <source>
        <dbReference type="Pfam" id="PF02754"/>
    </source>
</evidence>
<protein>
    <submittedName>
        <fullName evidence="7">Unannotated protein</fullName>
    </submittedName>
</protein>
<dbReference type="EMBL" id="CAEZTI010000037">
    <property type="protein sequence ID" value="CAB4559586.1"/>
    <property type="molecule type" value="Genomic_DNA"/>
</dbReference>
<evidence type="ECO:0000256" key="1">
    <source>
        <dbReference type="ARBA" id="ARBA00022485"/>
    </source>
</evidence>
<dbReference type="GO" id="GO:0046872">
    <property type="term" value="F:metal ion binding"/>
    <property type="evidence" value="ECO:0007669"/>
    <property type="project" value="UniProtKB-KW"/>
</dbReference>
<keyword evidence="1" id="KW-0004">4Fe-4S</keyword>
<dbReference type="InterPro" id="IPR017900">
    <property type="entry name" value="4Fe4S_Fe_S_CS"/>
</dbReference>
<dbReference type="PANTHER" id="PTHR32479:SF19">
    <property type="entry name" value="ANAEROBIC GLYCEROL-3-PHOSPHATE DEHYDROGENASE SUBUNIT C"/>
    <property type="match status" value="1"/>
</dbReference>
<dbReference type="AlphaFoldDB" id="A0A6J6D8H3"/>
<sequence length="436" mass="47796">MTITFDPKHPLYTDEADVRDELTRVYDACNGCRLCLTLCSSFPTLFSYVEQHEDQDAGRLTPAQQDQVADECFQCKLCYVNCPYIPELHESAIDFPRLMLRHAAMRLENGQVSLRKRVATQTLGHADALGILATSVSTISNLMIGAKPGSIARKLIEKTVGVSSVRLLPPYAKQRFSTWFSKRVAPVLIKKQGSVVVFPTCSVEYLQPGIGQDLVKVYERNGIECSLADGTRCCGAPYLHSGDMYGFLKVAKKQVTVLAQAVREGKDIVVPQPTCGYILKKDYVDYVGGPDAELVAAHTYDSSEYLMNLHKEEGTELDTNFTGTIPETISYHNPCHLRAQNIGLLSRDLMKMTGADIALIDQCSGVDGMWGFKAGNEQFSLPVAKKLAEKIEAASSEIVAGDCHLANTAIIEQTGQVPQHPLQVIARAYGIAGETP</sequence>
<keyword evidence="2" id="KW-0479">Metal-binding</keyword>
<keyword evidence="3" id="KW-0677">Repeat</keyword>